<dbReference type="InterPro" id="IPR011060">
    <property type="entry name" value="RibuloseP-bd_barrel"/>
</dbReference>
<dbReference type="GO" id="GO:0006098">
    <property type="term" value="P:pentose-phosphate shunt"/>
    <property type="evidence" value="ECO:0007669"/>
    <property type="project" value="UniProtKB-UniRule"/>
</dbReference>
<evidence type="ECO:0000256" key="11">
    <source>
        <dbReference type="PIRNR" id="PIRNR001461"/>
    </source>
</evidence>
<evidence type="ECO:0000256" key="3">
    <source>
        <dbReference type="ARBA" id="ARBA00001941"/>
    </source>
</evidence>
<feature type="binding site" evidence="10 13">
    <location>
        <position position="37"/>
    </location>
    <ligand>
        <name>a divalent metal cation</name>
        <dbReference type="ChEBI" id="CHEBI:60240"/>
    </ligand>
</feature>
<dbReference type="RefSeq" id="WP_129424358.1">
    <property type="nucleotide sequence ID" value="NZ_SDPW01000001.1"/>
</dbReference>
<dbReference type="AlphaFoldDB" id="A0A4Q2K3A1"/>
<comment type="caution">
    <text evidence="15">The sequence shown here is derived from an EMBL/GenBank/DDBJ whole genome shotgun (WGS) entry which is preliminary data.</text>
</comment>
<comment type="cofactor">
    <cofactor evidence="4">
        <name>Zn(2+)</name>
        <dbReference type="ChEBI" id="CHEBI:29105"/>
    </cofactor>
</comment>
<comment type="cofactor">
    <cofactor evidence="10 13">
        <name>a divalent metal cation</name>
        <dbReference type="ChEBI" id="CHEBI:60240"/>
    </cofactor>
    <text evidence="10 13">Binds 1 divalent metal cation per subunit.</text>
</comment>
<protein>
    <recommendedName>
        <fullName evidence="7 10">Ribulose-phosphate 3-epimerase</fullName>
        <ecNumber evidence="7 10">5.1.3.1</ecNumber>
    </recommendedName>
</protein>
<evidence type="ECO:0000256" key="13">
    <source>
        <dbReference type="PIRSR" id="PIRSR001461-2"/>
    </source>
</evidence>
<dbReference type="HAMAP" id="MF_02227">
    <property type="entry name" value="RPE"/>
    <property type="match status" value="1"/>
</dbReference>
<dbReference type="Gene3D" id="3.20.20.70">
    <property type="entry name" value="Aldolase class I"/>
    <property type="match status" value="1"/>
</dbReference>
<evidence type="ECO:0000256" key="7">
    <source>
        <dbReference type="ARBA" id="ARBA00013188"/>
    </source>
</evidence>
<evidence type="ECO:0000256" key="1">
    <source>
        <dbReference type="ARBA" id="ARBA00001782"/>
    </source>
</evidence>
<feature type="active site" description="Proton acceptor" evidence="10 12">
    <location>
        <position position="37"/>
    </location>
</feature>
<dbReference type="GO" id="GO:0004750">
    <property type="term" value="F:D-ribulose-phosphate 3-epimerase activity"/>
    <property type="evidence" value="ECO:0007669"/>
    <property type="project" value="UniProtKB-UniRule"/>
</dbReference>
<feature type="binding site" evidence="10 13">
    <location>
        <position position="35"/>
    </location>
    <ligand>
        <name>a divalent metal cation</name>
        <dbReference type="ChEBI" id="CHEBI:60240"/>
    </ligand>
</feature>
<dbReference type="Proteomes" id="UP000293345">
    <property type="component" value="Unassembled WGS sequence"/>
</dbReference>
<evidence type="ECO:0000256" key="2">
    <source>
        <dbReference type="ARBA" id="ARBA00001936"/>
    </source>
</evidence>
<keyword evidence="9 10" id="KW-0413">Isomerase</keyword>
<dbReference type="GO" id="GO:0019323">
    <property type="term" value="P:pentose catabolic process"/>
    <property type="evidence" value="ECO:0007669"/>
    <property type="project" value="UniProtKB-UniRule"/>
</dbReference>
<evidence type="ECO:0000256" key="6">
    <source>
        <dbReference type="ARBA" id="ARBA00009541"/>
    </source>
</evidence>
<feature type="binding site" evidence="10 14">
    <location>
        <position position="10"/>
    </location>
    <ligand>
        <name>substrate</name>
    </ligand>
</feature>
<dbReference type="InterPro" id="IPR013785">
    <property type="entry name" value="Aldolase_TIM"/>
</dbReference>
<evidence type="ECO:0000313" key="15">
    <source>
        <dbReference type="EMBL" id="RXZ54213.1"/>
    </source>
</evidence>
<dbReference type="NCBIfam" id="TIGR01163">
    <property type="entry name" value="rpe"/>
    <property type="match status" value="1"/>
</dbReference>
<feature type="binding site" evidence="10 14">
    <location>
        <position position="68"/>
    </location>
    <ligand>
        <name>substrate</name>
    </ligand>
</feature>
<dbReference type="EC" id="5.1.3.1" evidence="7 10"/>
<accession>A0A4Q2K3A1</accession>
<dbReference type="FunFam" id="3.20.20.70:FF:000004">
    <property type="entry name" value="Ribulose-phosphate 3-epimerase"/>
    <property type="match status" value="1"/>
</dbReference>
<evidence type="ECO:0000256" key="4">
    <source>
        <dbReference type="ARBA" id="ARBA00001947"/>
    </source>
</evidence>
<dbReference type="InterPro" id="IPR000056">
    <property type="entry name" value="Ribul_P_3_epim-like"/>
</dbReference>
<comment type="catalytic activity">
    <reaction evidence="1 10 11">
        <text>D-ribulose 5-phosphate = D-xylulose 5-phosphate</text>
        <dbReference type="Rhea" id="RHEA:13677"/>
        <dbReference type="ChEBI" id="CHEBI:57737"/>
        <dbReference type="ChEBI" id="CHEBI:58121"/>
        <dbReference type="EC" id="5.1.3.1"/>
    </reaction>
</comment>
<reference evidence="15 16" key="1">
    <citation type="submission" date="2019-01" db="EMBL/GenBank/DDBJ databases">
        <title>Senegalimassilia sp. nov. KGMB04484 isolated human feces.</title>
        <authorList>
            <person name="Han K.-I."/>
            <person name="Kim J.-S."/>
            <person name="Lee K.C."/>
            <person name="Suh M.K."/>
            <person name="Eom M.K."/>
            <person name="Lee J.H."/>
            <person name="Park S.-H."/>
            <person name="Kang S.W."/>
            <person name="Park J.-E."/>
            <person name="Oh B.S."/>
            <person name="Yu S.Y."/>
            <person name="Choi S.-H."/>
            <person name="Lee D.H."/>
            <person name="Yoon H."/>
            <person name="Kim B.-Y."/>
            <person name="Lee J.H."/>
            <person name="Lee J.-S."/>
        </authorList>
    </citation>
    <scope>NUCLEOTIDE SEQUENCE [LARGE SCALE GENOMIC DNA]</scope>
    <source>
        <strain evidence="15 16">KGMB04484</strain>
    </source>
</reference>
<comment type="cofactor">
    <cofactor evidence="5">
        <name>Fe(2+)</name>
        <dbReference type="ChEBI" id="CHEBI:29033"/>
    </cofactor>
</comment>
<dbReference type="GO" id="GO:0005737">
    <property type="term" value="C:cytoplasm"/>
    <property type="evidence" value="ECO:0007669"/>
    <property type="project" value="UniProtKB-ARBA"/>
</dbReference>
<feature type="active site" description="Proton donor" evidence="10 12">
    <location>
        <position position="179"/>
    </location>
</feature>
<dbReference type="Pfam" id="PF00834">
    <property type="entry name" value="Ribul_P_3_epim"/>
    <property type="match status" value="1"/>
</dbReference>
<feature type="binding site" evidence="10 14">
    <location>
        <begin position="201"/>
        <end position="202"/>
    </location>
    <ligand>
        <name>substrate</name>
    </ligand>
</feature>
<keyword evidence="13" id="KW-0464">Manganese</keyword>
<keyword evidence="13" id="KW-0862">Zinc</keyword>
<feature type="binding site" evidence="10 14">
    <location>
        <begin position="146"/>
        <end position="149"/>
    </location>
    <ligand>
        <name>substrate</name>
    </ligand>
</feature>
<organism evidence="15 16">
    <name type="scientific">Senegalimassilia faecalis</name>
    <dbReference type="NCBI Taxonomy" id="2509433"/>
    <lineage>
        <taxon>Bacteria</taxon>
        <taxon>Bacillati</taxon>
        <taxon>Actinomycetota</taxon>
        <taxon>Coriobacteriia</taxon>
        <taxon>Coriobacteriales</taxon>
        <taxon>Coriobacteriaceae</taxon>
        <taxon>Senegalimassilia</taxon>
    </lineage>
</organism>
<feature type="binding site" evidence="10">
    <location>
        <begin position="179"/>
        <end position="181"/>
    </location>
    <ligand>
        <name>substrate</name>
    </ligand>
</feature>
<dbReference type="CDD" id="cd00429">
    <property type="entry name" value="RPE"/>
    <property type="match status" value="1"/>
</dbReference>
<evidence type="ECO:0000256" key="12">
    <source>
        <dbReference type="PIRSR" id="PIRSR001461-1"/>
    </source>
</evidence>
<evidence type="ECO:0000256" key="14">
    <source>
        <dbReference type="PIRSR" id="PIRSR001461-3"/>
    </source>
</evidence>
<gene>
    <name evidence="10 15" type="primary">rpe</name>
    <name evidence="15" type="ORF">ET524_06800</name>
</gene>
<keyword evidence="10 11" id="KW-0119">Carbohydrate metabolism</keyword>
<evidence type="ECO:0000256" key="10">
    <source>
        <dbReference type="HAMAP-Rule" id="MF_02227"/>
    </source>
</evidence>
<evidence type="ECO:0000256" key="5">
    <source>
        <dbReference type="ARBA" id="ARBA00001954"/>
    </source>
</evidence>
<feature type="binding site" evidence="10 13">
    <location>
        <position position="68"/>
    </location>
    <ligand>
        <name>a divalent metal cation</name>
        <dbReference type="ChEBI" id="CHEBI:60240"/>
    </ligand>
</feature>
<dbReference type="PIRSF" id="PIRSF001461">
    <property type="entry name" value="RPE"/>
    <property type="match status" value="1"/>
</dbReference>
<comment type="pathway">
    <text evidence="10">Carbohydrate degradation.</text>
</comment>
<evidence type="ECO:0000313" key="16">
    <source>
        <dbReference type="Proteomes" id="UP000293345"/>
    </source>
</evidence>
<dbReference type="InterPro" id="IPR026019">
    <property type="entry name" value="Ribul_P_3_epim"/>
</dbReference>
<feature type="binding site" evidence="14">
    <location>
        <position position="181"/>
    </location>
    <ligand>
        <name>substrate</name>
    </ligand>
</feature>
<comment type="function">
    <text evidence="10">Catalyzes the reversible epimerization of D-ribulose 5-phosphate to D-xylulose 5-phosphate.</text>
</comment>
<dbReference type="PROSITE" id="PS01085">
    <property type="entry name" value="RIBUL_P_3_EPIMER_1"/>
    <property type="match status" value="1"/>
</dbReference>
<dbReference type="OrthoDB" id="1645589at2"/>
<keyword evidence="16" id="KW-1185">Reference proteome</keyword>
<sequence>MFEPVKIAPSILSADFMNLQRDIKVIEAGGAGYVHVDVMDGHFVPNLTMGVPVVKQLKKITNMPLDVHLMISNPLDQLPWFLDAGADIVTVHAEAAAGYQLERAVEMIHSAGVKAAASVKPHTPVEVLAPVMAQLDMVLVMSVEPGFSGQSYIEGSERKVARVVELARAVGASPLIEVDGGIGVKTAPLVAAAGADVLVCGSAVCGAADPAAAIAEVTQAAEAARKAALAAKEA</sequence>
<feature type="binding site" evidence="10 13">
    <location>
        <position position="179"/>
    </location>
    <ligand>
        <name>a divalent metal cation</name>
        <dbReference type="ChEBI" id="CHEBI:60240"/>
    </ligand>
</feature>
<proteinExistence type="inferred from homology"/>
<comment type="similarity">
    <text evidence="6 10 11">Belongs to the ribulose-phosphate 3-epimerase family.</text>
</comment>
<comment type="cofactor">
    <cofactor evidence="3">
        <name>Co(2+)</name>
        <dbReference type="ChEBI" id="CHEBI:48828"/>
    </cofactor>
</comment>
<evidence type="ECO:0000256" key="8">
    <source>
        <dbReference type="ARBA" id="ARBA00022723"/>
    </source>
</evidence>
<dbReference type="PANTHER" id="PTHR11749">
    <property type="entry name" value="RIBULOSE-5-PHOSPHATE-3-EPIMERASE"/>
    <property type="match status" value="1"/>
</dbReference>
<dbReference type="SUPFAM" id="SSF51366">
    <property type="entry name" value="Ribulose-phoshate binding barrel"/>
    <property type="match status" value="1"/>
</dbReference>
<comment type="cofactor">
    <cofactor evidence="2">
        <name>Mn(2+)</name>
        <dbReference type="ChEBI" id="CHEBI:29035"/>
    </cofactor>
</comment>
<dbReference type="EMBL" id="SDPW01000001">
    <property type="protein sequence ID" value="RXZ54213.1"/>
    <property type="molecule type" value="Genomic_DNA"/>
</dbReference>
<dbReference type="NCBIfam" id="NF004076">
    <property type="entry name" value="PRK05581.1-4"/>
    <property type="match status" value="1"/>
</dbReference>
<dbReference type="GO" id="GO:0046872">
    <property type="term" value="F:metal ion binding"/>
    <property type="evidence" value="ECO:0007669"/>
    <property type="project" value="UniProtKB-UniRule"/>
</dbReference>
<name>A0A4Q2K3A1_9ACTN</name>
<keyword evidence="13" id="KW-0170">Cobalt</keyword>
<keyword evidence="8 10" id="KW-0479">Metal-binding</keyword>
<evidence type="ECO:0000256" key="9">
    <source>
        <dbReference type="ARBA" id="ARBA00023235"/>
    </source>
</evidence>